<dbReference type="RefSeq" id="WP_210509476.1">
    <property type="nucleotide sequence ID" value="NZ_JAFIDN010000001.1"/>
</dbReference>
<organism evidence="2 3">
    <name type="scientific">Natronogracilivirga saccharolytica</name>
    <dbReference type="NCBI Taxonomy" id="2812953"/>
    <lineage>
        <taxon>Bacteria</taxon>
        <taxon>Pseudomonadati</taxon>
        <taxon>Balneolota</taxon>
        <taxon>Balneolia</taxon>
        <taxon>Balneolales</taxon>
        <taxon>Cyclonatronaceae</taxon>
        <taxon>Natronogracilivirga</taxon>
    </lineage>
</organism>
<dbReference type="CDD" id="cd12956">
    <property type="entry name" value="CBM_SusE-F_like"/>
    <property type="match status" value="1"/>
</dbReference>
<dbReference type="GO" id="GO:2001070">
    <property type="term" value="F:starch binding"/>
    <property type="evidence" value="ECO:0007669"/>
    <property type="project" value="InterPro"/>
</dbReference>
<comment type="caution">
    <text evidence="2">The sequence shown here is derived from an EMBL/GenBank/DDBJ whole genome shotgun (WGS) entry which is preliminary data.</text>
</comment>
<sequence>MSSSPDAPSITSDMEGQSFQLLEDEADEILFTLEWTAADYGYDAAVEYEVQISETGDNFENYNELGSTAETEISFTVGEVNSELIAMGFDDTQDAEVQIRVIAKVDGAEVDEEVSEPVSLMIRPYLVEIELPEIYVPGGYQDVSGYGNEWSPEDAPPLFSFDDDDVYTGYVYIAEDDSEYKFTYERSWDLNWGDDEGDGTLDEDGANIPADAGYYLMEVDLNDETYSVLDTEWGIVGDATPGDWDGDTMLEYDMEEKVWAVDVDLVEGEMKFRANQTWDDLDYGDNTGDGTLDEGGENIPVEEAGNYTVILNLGEAPFSYELIMN</sequence>
<proteinExistence type="predicted"/>
<dbReference type="EMBL" id="JAFIDN010000001">
    <property type="protein sequence ID" value="MBP3191203.1"/>
    <property type="molecule type" value="Genomic_DNA"/>
</dbReference>
<accession>A0A8J7S357</accession>
<evidence type="ECO:0000259" key="1">
    <source>
        <dbReference type="Pfam" id="PF14292"/>
    </source>
</evidence>
<dbReference type="GO" id="GO:0019867">
    <property type="term" value="C:outer membrane"/>
    <property type="evidence" value="ECO:0007669"/>
    <property type="project" value="InterPro"/>
</dbReference>
<protein>
    <submittedName>
        <fullName evidence="2">SusE domain-containing protein</fullName>
    </submittedName>
</protein>
<dbReference type="Gene3D" id="2.60.40.3620">
    <property type="match status" value="2"/>
</dbReference>
<reference evidence="2" key="1">
    <citation type="submission" date="2021-02" db="EMBL/GenBank/DDBJ databases">
        <title>Natronogracilivirga saccharolytica gen. nov. sp. nov. a new anaerobic, haloalkiliphilic carbohydrate-fermenting bacterium from soda lake and proposing of Cyclonatronumiaceae fam. nov. in the phylum Balneolaeota.</title>
        <authorList>
            <person name="Zhilina T.N."/>
            <person name="Sorokin D.Y."/>
            <person name="Zavarzina D.G."/>
            <person name="Toshchakov S.V."/>
            <person name="Kublanov I.V."/>
        </authorList>
    </citation>
    <scope>NUCLEOTIDE SEQUENCE</scope>
    <source>
        <strain evidence="2">Z-1702</strain>
    </source>
</reference>
<evidence type="ECO:0000313" key="2">
    <source>
        <dbReference type="EMBL" id="MBP3191203.1"/>
    </source>
</evidence>
<dbReference type="Pfam" id="PF14292">
    <property type="entry name" value="SusE"/>
    <property type="match status" value="1"/>
</dbReference>
<dbReference type="AlphaFoldDB" id="A0A8J7S357"/>
<name>A0A8J7S357_9BACT</name>
<keyword evidence="3" id="KW-1185">Reference proteome</keyword>
<gene>
    <name evidence="2" type="ORF">NATSA_00860</name>
</gene>
<dbReference type="Proteomes" id="UP000673975">
    <property type="component" value="Unassembled WGS sequence"/>
</dbReference>
<evidence type="ECO:0000313" key="3">
    <source>
        <dbReference type="Proteomes" id="UP000673975"/>
    </source>
</evidence>
<dbReference type="InterPro" id="IPR025970">
    <property type="entry name" value="SusE"/>
</dbReference>
<dbReference type="CDD" id="cd12967">
    <property type="entry name" value="CBM_SusE-F_like_u1"/>
    <property type="match status" value="1"/>
</dbReference>
<feature type="domain" description="SusE outer membrane protein" evidence="1">
    <location>
        <begin position="5"/>
        <end position="101"/>
    </location>
</feature>